<evidence type="ECO:0000256" key="1">
    <source>
        <dbReference type="SAM" id="SignalP"/>
    </source>
</evidence>
<keyword evidence="1" id="KW-0732">Signal</keyword>
<proteinExistence type="predicted"/>
<evidence type="ECO:0000313" key="3">
    <source>
        <dbReference type="Proteomes" id="UP000624244"/>
    </source>
</evidence>
<comment type="caution">
    <text evidence="2">The sequence shown here is derived from an EMBL/GenBank/DDBJ whole genome shotgun (WGS) entry which is preliminary data.</text>
</comment>
<dbReference type="EMBL" id="WNKQ01000020">
    <property type="protein sequence ID" value="KAF5844952.1"/>
    <property type="molecule type" value="Genomic_DNA"/>
</dbReference>
<gene>
    <name evidence="2" type="ORF">GGP41_001099</name>
</gene>
<protein>
    <submittedName>
        <fullName evidence="2">Uncharacterized protein</fullName>
    </submittedName>
</protein>
<organism evidence="2 3">
    <name type="scientific">Cochliobolus sativus</name>
    <name type="common">Common root rot and spot blotch fungus</name>
    <name type="synonym">Bipolaris sorokiniana</name>
    <dbReference type="NCBI Taxonomy" id="45130"/>
    <lineage>
        <taxon>Eukaryota</taxon>
        <taxon>Fungi</taxon>
        <taxon>Dikarya</taxon>
        <taxon>Ascomycota</taxon>
        <taxon>Pezizomycotina</taxon>
        <taxon>Dothideomycetes</taxon>
        <taxon>Pleosporomycetidae</taxon>
        <taxon>Pleosporales</taxon>
        <taxon>Pleosporineae</taxon>
        <taxon>Pleosporaceae</taxon>
        <taxon>Bipolaris</taxon>
    </lineage>
</organism>
<feature type="signal peptide" evidence="1">
    <location>
        <begin position="1"/>
        <end position="18"/>
    </location>
</feature>
<feature type="chain" id="PRO_5034105029" evidence="1">
    <location>
        <begin position="19"/>
        <end position="154"/>
    </location>
</feature>
<accession>A0A8H6DR49</accession>
<name>A0A8H6DR49_COCSA</name>
<sequence>MFKLIVVSFMAMQMSAFAAPQQQSGSSGVQITSLEKNATSTVGSGNVAAAGNLTPFGDIGVGCGINWKADTSYGGGLQAGSSDFGLGSGFTMTPGSIRIGAGIGMNTANASASIQFTGSKNGSIELVFESTSPVVCTPGTKDGKSIVSCKTINA</sequence>
<evidence type="ECO:0000313" key="2">
    <source>
        <dbReference type="EMBL" id="KAF5844952.1"/>
    </source>
</evidence>
<reference evidence="2" key="1">
    <citation type="submission" date="2019-11" db="EMBL/GenBank/DDBJ databases">
        <title>Bipolaris sorokiniana Genome sequencing.</title>
        <authorList>
            <person name="Wang H."/>
        </authorList>
    </citation>
    <scope>NUCLEOTIDE SEQUENCE</scope>
</reference>
<dbReference type="AlphaFoldDB" id="A0A8H6DR49"/>
<dbReference type="Proteomes" id="UP000624244">
    <property type="component" value="Unassembled WGS sequence"/>
</dbReference>